<dbReference type="NCBIfam" id="NF041800">
    <property type="entry name" value="Hsp20"/>
    <property type="match status" value="1"/>
</dbReference>
<dbReference type="SUPFAM" id="SSF49764">
    <property type="entry name" value="HSP20-like chaperones"/>
    <property type="match status" value="1"/>
</dbReference>
<dbReference type="CDD" id="cd06464">
    <property type="entry name" value="ACD_sHsps-like"/>
    <property type="match status" value="1"/>
</dbReference>
<dbReference type="Gene3D" id="2.60.40.790">
    <property type="match status" value="1"/>
</dbReference>
<dbReference type="PROSITE" id="PS01031">
    <property type="entry name" value="SHSP"/>
    <property type="match status" value="1"/>
</dbReference>
<gene>
    <name evidence="4" type="ORF">JETT_3647</name>
</gene>
<feature type="domain" description="SHSP" evidence="3">
    <location>
        <begin position="90"/>
        <end position="173"/>
    </location>
</feature>
<dbReference type="EMBL" id="SULG01000134">
    <property type="protein sequence ID" value="TLD40085.1"/>
    <property type="molecule type" value="Genomic_DNA"/>
</dbReference>
<dbReference type="InterPro" id="IPR002068">
    <property type="entry name" value="A-crystallin/Hsp20_dom"/>
</dbReference>
<evidence type="ECO:0000313" key="5">
    <source>
        <dbReference type="Proteomes" id="UP000319783"/>
    </source>
</evidence>
<proteinExistence type="inferred from homology"/>
<reference evidence="4 5" key="1">
    <citation type="submission" date="2019-04" db="EMBL/GenBank/DDBJ databases">
        <title>Genome of a novel bacterium Candidatus Jettenia ecosi reconstructed from metagenome of an anammox bioreactor.</title>
        <authorList>
            <person name="Mardanov A.V."/>
            <person name="Beletsky A.V."/>
            <person name="Ravin N.V."/>
            <person name="Botchkova E.A."/>
            <person name="Litti Y.V."/>
            <person name="Nozhevnikova A.N."/>
        </authorList>
    </citation>
    <scope>NUCLEOTIDE SEQUENCE [LARGE SCALE GENOMIC DNA]</scope>
    <source>
        <strain evidence="4">J2</strain>
    </source>
</reference>
<organism evidence="4 5">
    <name type="scientific">Candidatus Jettenia ecosi</name>
    <dbReference type="NCBI Taxonomy" id="2494326"/>
    <lineage>
        <taxon>Bacteria</taxon>
        <taxon>Pseudomonadati</taxon>
        <taxon>Planctomycetota</taxon>
        <taxon>Candidatus Brocadiia</taxon>
        <taxon>Candidatus Brocadiales</taxon>
        <taxon>Candidatus Brocadiaceae</taxon>
        <taxon>Candidatus Jettenia</taxon>
    </lineage>
</organism>
<accession>A0A533Q6D5</accession>
<comment type="caution">
    <text evidence="4">The sequence shown here is derived from an EMBL/GenBank/DDBJ whole genome shotgun (WGS) entry which is preliminary data.</text>
</comment>
<sequence length="173" mass="19322">MASKKGEKRESEGSFDIGLGGIFKGLGDLVEKLSDLTEKGKEFQKTGEIKGLNKNLSGVYGFSIKVGGFGTDKVKVEPFGNIRKDKKGDVGVDEVREPLVDIFEEAHHTQIIAEMPGVDEKDIQVSLKDDILEISAQTQQKKYYKEILLKESFTKDNMRHTYRNGVLEIKLAK</sequence>
<dbReference type="Pfam" id="PF00011">
    <property type="entry name" value="HSP20"/>
    <property type="match status" value="1"/>
</dbReference>
<evidence type="ECO:0000313" key="4">
    <source>
        <dbReference type="EMBL" id="TLD40085.1"/>
    </source>
</evidence>
<protein>
    <recommendedName>
        <fullName evidence="3">SHSP domain-containing protein</fullName>
    </recommendedName>
</protein>
<comment type="similarity">
    <text evidence="1 2">Belongs to the small heat shock protein (HSP20) family.</text>
</comment>
<name>A0A533Q6D5_9BACT</name>
<evidence type="ECO:0000259" key="3">
    <source>
        <dbReference type="PROSITE" id="PS01031"/>
    </source>
</evidence>
<evidence type="ECO:0000256" key="2">
    <source>
        <dbReference type="RuleBase" id="RU003616"/>
    </source>
</evidence>
<evidence type="ECO:0000256" key="1">
    <source>
        <dbReference type="PROSITE-ProRule" id="PRU00285"/>
    </source>
</evidence>
<dbReference type="Proteomes" id="UP000319783">
    <property type="component" value="Unassembled WGS sequence"/>
</dbReference>
<dbReference type="InterPro" id="IPR008978">
    <property type="entry name" value="HSP20-like_chaperone"/>
</dbReference>
<dbReference type="AlphaFoldDB" id="A0A533Q6D5"/>